<dbReference type="InterPro" id="IPR006677">
    <property type="entry name" value="tRNA_intron_Endonuc_cat-like"/>
</dbReference>
<dbReference type="CDD" id="cd22363">
    <property type="entry name" value="tRNA-intron_lyase_C"/>
    <property type="match status" value="1"/>
</dbReference>
<evidence type="ECO:0000256" key="1">
    <source>
        <dbReference type="ARBA" id="ARBA00008078"/>
    </source>
</evidence>
<evidence type="ECO:0000259" key="4">
    <source>
        <dbReference type="Pfam" id="PF01974"/>
    </source>
</evidence>
<proteinExistence type="inferred from homology"/>
<comment type="similarity">
    <text evidence="1">Belongs to the tRNA-intron endonuclease family.</text>
</comment>
<evidence type="ECO:0000256" key="3">
    <source>
        <dbReference type="ARBA" id="ARBA00034031"/>
    </source>
</evidence>
<protein>
    <recommendedName>
        <fullName evidence="2">tRNA-intron lyase</fullName>
        <ecNumber evidence="2">4.6.1.16</ecNumber>
    </recommendedName>
</protein>
<feature type="non-terminal residue" evidence="5">
    <location>
        <position position="1"/>
    </location>
</feature>
<dbReference type="EC" id="4.6.1.16" evidence="2"/>
<dbReference type="InterPro" id="IPR011856">
    <property type="entry name" value="tRNA_endonuc-like_dom_sf"/>
</dbReference>
<dbReference type="PANTHER" id="PTHR21227">
    <property type="entry name" value="TRNA-SPLICING ENDONUCLEASE SUBUNIT SEN2"/>
    <property type="match status" value="1"/>
</dbReference>
<sequence>MRKRQFLKRNHWCRKYNNSQETIDSDIFLKDIDRLAAKIISDGEKELNRDVIDLVSSDESSEEGYIVKPGIKFGGDYLLYREGPGINHADIIVLIRYHEEKHNWTSILGQVRVASSTVKDVLIAEVVKTSGKMYKLPHDLREYSVREILLSRTIPVSINNDDE</sequence>
<keyword evidence="6" id="KW-1185">Reference proteome</keyword>
<gene>
    <name evidence="5" type="ORF">IPOD504_LOCUS4403</name>
</gene>
<accession>A0ABN8HY82</accession>
<dbReference type="PANTHER" id="PTHR21227:SF0">
    <property type="entry name" value="TRNA-SPLICING ENDONUCLEASE SUBUNIT SEN2"/>
    <property type="match status" value="1"/>
</dbReference>
<dbReference type="InterPro" id="IPR036167">
    <property type="entry name" value="tRNA_intron_Endo_cat-like_sf"/>
</dbReference>
<dbReference type="Pfam" id="PF01974">
    <property type="entry name" value="tRNA_int_endo"/>
    <property type="match status" value="1"/>
</dbReference>
<organism evidence="5 6">
    <name type="scientific">Iphiclides podalirius</name>
    <name type="common">scarce swallowtail</name>
    <dbReference type="NCBI Taxonomy" id="110791"/>
    <lineage>
        <taxon>Eukaryota</taxon>
        <taxon>Metazoa</taxon>
        <taxon>Ecdysozoa</taxon>
        <taxon>Arthropoda</taxon>
        <taxon>Hexapoda</taxon>
        <taxon>Insecta</taxon>
        <taxon>Pterygota</taxon>
        <taxon>Neoptera</taxon>
        <taxon>Endopterygota</taxon>
        <taxon>Lepidoptera</taxon>
        <taxon>Glossata</taxon>
        <taxon>Ditrysia</taxon>
        <taxon>Papilionoidea</taxon>
        <taxon>Papilionidae</taxon>
        <taxon>Papilioninae</taxon>
        <taxon>Iphiclides</taxon>
    </lineage>
</organism>
<dbReference type="InterPro" id="IPR006676">
    <property type="entry name" value="tRNA_splic"/>
</dbReference>
<dbReference type="Gene3D" id="3.40.1350.10">
    <property type="match status" value="1"/>
</dbReference>
<comment type="catalytic activity">
    <reaction evidence="3">
        <text>pretRNA = a 3'-half-tRNA molecule with a 5'-OH end + a 5'-half-tRNA molecule with a 2',3'-cyclic phosphate end + an intron with a 2',3'-cyclic phosphate and a 5'-hydroxyl terminus.</text>
        <dbReference type="EC" id="4.6.1.16"/>
    </reaction>
</comment>
<evidence type="ECO:0000313" key="6">
    <source>
        <dbReference type="Proteomes" id="UP000837857"/>
    </source>
</evidence>
<evidence type="ECO:0000313" key="5">
    <source>
        <dbReference type="EMBL" id="CAH2043680.1"/>
    </source>
</evidence>
<dbReference type="Proteomes" id="UP000837857">
    <property type="component" value="Chromosome 15"/>
</dbReference>
<reference evidence="5" key="1">
    <citation type="submission" date="2022-03" db="EMBL/GenBank/DDBJ databases">
        <authorList>
            <person name="Martin H S."/>
        </authorList>
    </citation>
    <scope>NUCLEOTIDE SEQUENCE</scope>
</reference>
<dbReference type="SUPFAM" id="SSF53032">
    <property type="entry name" value="tRNA-intron endonuclease catalytic domain-like"/>
    <property type="match status" value="1"/>
</dbReference>
<dbReference type="EMBL" id="OW152827">
    <property type="protein sequence ID" value="CAH2043680.1"/>
    <property type="molecule type" value="Genomic_DNA"/>
</dbReference>
<name>A0ABN8HY82_9NEOP</name>
<feature type="domain" description="tRNA intron endonuclease catalytic" evidence="4">
    <location>
        <begin position="62"/>
        <end position="129"/>
    </location>
</feature>
<evidence type="ECO:0000256" key="2">
    <source>
        <dbReference type="ARBA" id="ARBA00012573"/>
    </source>
</evidence>